<dbReference type="AlphaFoldDB" id="A0A392RZQ3"/>
<proteinExistence type="predicted"/>
<sequence>MQALMPCKLKLPKAKLFQWFQLPPLPANPKDQTLQLLQVPLQEALKSQRQEGYSQTLELRYLALFTLSFLSSIDI</sequence>
<comment type="caution">
    <text evidence="1">The sequence shown here is derived from an EMBL/GenBank/DDBJ whole genome shotgun (WGS) entry which is preliminary data.</text>
</comment>
<organism evidence="1 2">
    <name type="scientific">Trifolium medium</name>
    <dbReference type="NCBI Taxonomy" id="97028"/>
    <lineage>
        <taxon>Eukaryota</taxon>
        <taxon>Viridiplantae</taxon>
        <taxon>Streptophyta</taxon>
        <taxon>Embryophyta</taxon>
        <taxon>Tracheophyta</taxon>
        <taxon>Spermatophyta</taxon>
        <taxon>Magnoliopsida</taxon>
        <taxon>eudicotyledons</taxon>
        <taxon>Gunneridae</taxon>
        <taxon>Pentapetalae</taxon>
        <taxon>rosids</taxon>
        <taxon>fabids</taxon>
        <taxon>Fabales</taxon>
        <taxon>Fabaceae</taxon>
        <taxon>Papilionoideae</taxon>
        <taxon>50 kb inversion clade</taxon>
        <taxon>NPAAA clade</taxon>
        <taxon>Hologalegina</taxon>
        <taxon>IRL clade</taxon>
        <taxon>Trifolieae</taxon>
        <taxon>Trifolium</taxon>
    </lineage>
</organism>
<reference evidence="1 2" key="1">
    <citation type="journal article" date="2018" name="Front. Plant Sci.">
        <title>Red Clover (Trifolium pratense) and Zigzag Clover (T. medium) - A Picture of Genomic Similarities and Differences.</title>
        <authorList>
            <person name="Dluhosova J."/>
            <person name="Istvanek J."/>
            <person name="Nedelnik J."/>
            <person name="Repkova J."/>
        </authorList>
    </citation>
    <scope>NUCLEOTIDE SEQUENCE [LARGE SCALE GENOMIC DNA]</scope>
    <source>
        <strain evidence="2">cv. 10/8</strain>
        <tissue evidence="1">Leaf</tissue>
    </source>
</reference>
<accession>A0A392RZQ3</accession>
<dbReference type="EMBL" id="LXQA010297603">
    <property type="protein sequence ID" value="MCI41889.1"/>
    <property type="molecule type" value="Genomic_DNA"/>
</dbReference>
<dbReference type="Proteomes" id="UP000265520">
    <property type="component" value="Unassembled WGS sequence"/>
</dbReference>
<keyword evidence="2" id="KW-1185">Reference proteome</keyword>
<protein>
    <submittedName>
        <fullName evidence="1">Uncharacterized protein</fullName>
    </submittedName>
</protein>
<evidence type="ECO:0000313" key="1">
    <source>
        <dbReference type="EMBL" id="MCI41889.1"/>
    </source>
</evidence>
<evidence type="ECO:0000313" key="2">
    <source>
        <dbReference type="Proteomes" id="UP000265520"/>
    </source>
</evidence>
<name>A0A392RZQ3_9FABA</name>